<feature type="compositionally biased region" description="Acidic residues" evidence="1">
    <location>
        <begin position="1"/>
        <end position="14"/>
    </location>
</feature>
<sequence length="130" mass="14631">MPGEDEKSDEEDENDRQIDPEIVVTASSIDGIASAIGVEMDENDRRKKNEEKKSNGLESEELAPALEALEDAVKGLEIATEKNSKGKMRKKVMEYSGRDDMANWEFGRHLEVLKTHGIAEKDGKRWRLAD</sequence>
<name>L9XP64_9EURY</name>
<feature type="region of interest" description="Disordered" evidence="1">
    <location>
        <begin position="35"/>
        <end position="63"/>
    </location>
</feature>
<evidence type="ECO:0000313" key="2">
    <source>
        <dbReference type="EMBL" id="ELY63584.1"/>
    </source>
</evidence>
<reference evidence="2 3" key="1">
    <citation type="journal article" date="2014" name="PLoS Genet.">
        <title>Phylogenetically driven sequencing of extremely halophilic archaea reveals strategies for static and dynamic osmo-response.</title>
        <authorList>
            <person name="Becker E.A."/>
            <person name="Seitzer P.M."/>
            <person name="Tritt A."/>
            <person name="Larsen D."/>
            <person name="Krusor M."/>
            <person name="Yao A.I."/>
            <person name="Wu D."/>
            <person name="Madern D."/>
            <person name="Eisen J.A."/>
            <person name="Darling A.E."/>
            <person name="Facciotti M.T."/>
        </authorList>
    </citation>
    <scope>NUCLEOTIDE SEQUENCE [LARGE SCALE GENOMIC DNA]</scope>
    <source>
        <strain evidence="2 3">JCM 10478</strain>
    </source>
</reference>
<dbReference type="EMBL" id="AOID01000059">
    <property type="protein sequence ID" value="ELY63584.1"/>
    <property type="molecule type" value="Genomic_DNA"/>
</dbReference>
<dbReference type="RefSeq" id="WP_006432818.1">
    <property type="nucleotide sequence ID" value="NZ_AOID01000059.1"/>
</dbReference>
<evidence type="ECO:0000313" key="3">
    <source>
        <dbReference type="Proteomes" id="UP000011632"/>
    </source>
</evidence>
<organism evidence="2 3">
    <name type="scientific">Natrinema versiforme JCM 10478</name>
    <dbReference type="NCBI Taxonomy" id="1227496"/>
    <lineage>
        <taxon>Archaea</taxon>
        <taxon>Methanobacteriati</taxon>
        <taxon>Methanobacteriota</taxon>
        <taxon>Stenosarchaea group</taxon>
        <taxon>Halobacteria</taxon>
        <taxon>Halobacteriales</taxon>
        <taxon>Natrialbaceae</taxon>
        <taxon>Natrinema</taxon>
    </lineage>
</organism>
<keyword evidence="3" id="KW-1185">Reference proteome</keyword>
<feature type="region of interest" description="Disordered" evidence="1">
    <location>
        <begin position="1"/>
        <end position="22"/>
    </location>
</feature>
<feature type="compositionally biased region" description="Basic and acidic residues" evidence="1">
    <location>
        <begin position="43"/>
        <end position="55"/>
    </location>
</feature>
<dbReference type="AlphaFoldDB" id="L9XP64"/>
<dbReference type="STRING" id="1227496.C489_18596"/>
<comment type="caution">
    <text evidence="2">The sequence shown here is derived from an EMBL/GenBank/DDBJ whole genome shotgun (WGS) entry which is preliminary data.</text>
</comment>
<accession>L9XP64</accession>
<dbReference type="PATRIC" id="fig|1227496.3.peg.3744"/>
<gene>
    <name evidence="2" type="ORF">C489_18596</name>
</gene>
<protein>
    <submittedName>
        <fullName evidence="2">Uncharacterized protein</fullName>
    </submittedName>
</protein>
<dbReference type="Proteomes" id="UP000011632">
    <property type="component" value="Unassembled WGS sequence"/>
</dbReference>
<evidence type="ECO:0000256" key="1">
    <source>
        <dbReference type="SAM" id="MobiDB-lite"/>
    </source>
</evidence>
<proteinExistence type="predicted"/>